<accession>A0A1Q3BNJ3</accession>
<proteinExistence type="predicted"/>
<keyword evidence="1" id="KW-0472">Membrane</keyword>
<evidence type="ECO:0000313" key="3">
    <source>
        <dbReference type="Proteomes" id="UP000187406"/>
    </source>
</evidence>
<keyword evidence="1" id="KW-0812">Transmembrane</keyword>
<dbReference type="OrthoDB" id="419711at2759"/>
<reference evidence="3" key="1">
    <citation type="submission" date="2016-04" db="EMBL/GenBank/DDBJ databases">
        <title>Cephalotus genome sequencing.</title>
        <authorList>
            <person name="Fukushima K."/>
            <person name="Hasebe M."/>
            <person name="Fang X."/>
        </authorList>
    </citation>
    <scope>NUCLEOTIDE SEQUENCE [LARGE SCALE GENOMIC DNA]</scope>
    <source>
        <strain evidence="3">cv. St1</strain>
    </source>
</reference>
<feature type="transmembrane region" description="Helical" evidence="1">
    <location>
        <begin position="28"/>
        <end position="48"/>
    </location>
</feature>
<dbReference type="EMBL" id="BDDD01000708">
    <property type="protein sequence ID" value="GAV69273.1"/>
    <property type="molecule type" value="Genomic_DNA"/>
</dbReference>
<gene>
    <name evidence="2" type="ORF">CFOL_v3_12774</name>
</gene>
<sequence>MRQSVFRFKHQELLVTADTTALSYWLNWRVLLCAICVLMPMVISILVIRKYEGLCHLESDGIDIQQDVAQSLYDDDVWRSYLKEIHPVGSLGFRIVAFCLLLATLIANVLINGGRMFYFYTFREKYSTWRIQGLEEEAEEFTYKTCL</sequence>
<dbReference type="AlphaFoldDB" id="A0A1Q3BNJ3"/>
<protein>
    <submittedName>
        <fullName evidence="2">Uncharacterized protein</fullName>
    </submittedName>
</protein>
<dbReference type="Proteomes" id="UP000187406">
    <property type="component" value="Unassembled WGS sequence"/>
</dbReference>
<name>A0A1Q3BNJ3_CEPFO</name>
<feature type="transmembrane region" description="Helical" evidence="1">
    <location>
        <begin position="91"/>
        <end position="111"/>
    </location>
</feature>
<dbReference type="STRING" id="3775.A0A1Q3BNJ3"/>
<comment type="caution">
    <text evidence="2">The sequence shown here is derived from an EMBL/GenBank/DDBJ whole genome shotgun (WGS) entry which is preliminary data.</text>
</comment>
<evidence type="ECO:0000256" key="1">
    <source>
        <dbReference type="SAM" id="Phobius"/>
    </source>
</evidence>
<evidence type="ECO:0000313" key="2">
    <source>
        <dbReference type="EMBL" id="GAV69273.1"/>
    </source>
</evidence>
<organism evidence="2 3">
    <name type="scientific">Cephalotus follicularis</name>
    <name type="common">Albany pitcher plant</name>
    <dbReference type="NCBI Taxonomy" id="3775"/>
    <lineage>
        <taxon>Eukaryota</taxon>
        <taxon>Viridiplantae</taxon>
        <taxon>Streptophyta</taxon>
        <taxon>Embryophyta</taxon>
        <taxon>Tracheophyta</taxon>
        <taxon>Spermatophyta</taxon>
        <taxon>Magnoliopsida</taxon>
        <taxon>eudicotyledons</taxon>
        <taxon>Gunneridae</taxon>
        <taxon>Pentapetalae</taxon>
        <taxon>rosids</taxon>
        <taxon>fabids</taxon>
        <taxon>Oxalidales</taxon>
        <taxon>Cephalotaceae</taxon>
        <taxon>Cephalotus</taxon>
    </lineage>
</organism>
<keyword evidence="3" id="KW-1185">Reference proteome</keyword>
<keyword evidence="1" id="KW-1133">Transmembrane helix</keyword>
<dbReference type="InParanoid" id="A0A1Q3BNJ3"/>